<keyword evidence="2 5" id="KW-0813">Transport</keyword>
<evidence type="ECO:0000256" key="2">
    <source>
        <dbReference type="ARBA" id="ARBA00022448"/>
    </source>
</evidence>
<accession>A0A1R0H4F5</accession>
<sequence>MSANSQGIQALFEAEKEAAKIVEQARKYRVQKLKDARQEAAKEVQAFQQAKALEVEQVQLSKEDLDALEHQMQRETDVKIETIEHSYAQNKAAAIDLILKATTQF</sequence>
<evidence type="ECO:0000256" key="4">
    <source>
        <dbReference type="ARBA" id="ARBA00023065"/>
    </source>
</evidence>
<dbReference type="EMBL" id="LSSL01000673">
    <property type="protein sequence ID" value="OLY83983.1"/>
    <property type="molecule type" value="Genomic_DNA"/>
</dbReference>
<dbReference type="GO" id="GO:0046961">
    <property type="term" value="F:proton-transporting ATPase activity, rotational mechanism"/>
    <property type="evidence" value="ECO:0007669"/>
    <property type="project" value="InterPro"/>
</dbReference>
<reference evidence="7 8" key="1">
    <citation type="journal article" date="2016" name="Mol. Biol. Evol.">
        <title>Genome-Wide Survey of Gut Fungi (Harpellales) Reveals the First Horizontally Transferred Ubiquitin Gene from a Mosquito Host.</title>
        <authorList>
            <person name="Wang Y."/>
            <person name="White M.M."/>
            <person name="Kvist S."/>
            <person name="Moncalvo J.M."/>
        </authorList>
    </citation>
    <scope>NUCLEOTIDE SEQUENCE [LARGE SCALE GENOMIC DNA]</scope>
    <source>
        <strain evidence="7 8">ALG-7-W6</strain>
    </source>
</reference>
<dbReference type="STRING" id="133383.A0A1R0H4F5"/>
<keyword evidence="3 5" id="KW-0375">Hydrogen ion transport</keyword>
<name>A0A1R0H4F5_9FUNG</name>
<comment type="subunit">
    <text evidence="5">V-ATPase is a heteromultimeric enzyme made up of two complexes: the ATP-hydrolytic V1 complex and the proton translocation V0 complex.</text>
</comment>
<dbReference type="GO" id="GO:0016887">
    <property type="term" value="F:ATP hydrolysis activity"/>
    <property type="evidence" value="ECO:0007669"/>
    <property type="project" value="TreeGrafter"/>
</dbReference>
<dbReference type="Gene3D" id="1.20.5.2950">
    <property type="match status" value="1"/>
</dbReference>
<evidence type="ECO:0000256" key="6">
    <source>
        <dbReference type="SAM" id="Coils"/>
    </source>
</evidence>
<comment type="caution">
    <text evidence="7">The sequence shown here is derived from an EMBL/GenBank/DDBJ whole genome shotgun (WGS) entry which is preliminary data.</text>
</comment>
<dbReference type="PANTHER" id="PTHR12713:SF11">
    <property type="entry name" value="V-TYPE PROTON ATPASE SUBUNIT G"/>
    <property type="match status" value="1"/>
</dbReference>
<dbReference type="GO" id="GO:0000221">
    <property type="term" value="C:vacuolar proton-transporting V-type ATPase, V1 domain"/>
    <property type="evidence" value="ECO:0007669"/>
    <property type="project" value="TreeGrafter"/>
</dbReference>
<proteinExistence type="inferred from homology"/>
<organism evidence="7 8">
    <name type="scientific">Smittium mucronatum</name>
    <dbReference type="NCBI Taxonomy" id="133383"/>
    <lineage>
        <taxon>Eukaryota</taxon>
        <taxon>Fungi</taxon>
        <taxon>Fungi incertae sedis</taxon>
        <taxon>Zoopagomycota</taxon>
        <taxon>Kickxellomycotina</taxon>
        <taxon>Harpellomycetes</taxon>
        <taxon>Harpellales</taxon>
        <taxon>Legeriomycetaceae</taxon>
        <taxon>Smittium</taxon>
    </lineage>
</organism>
<dbReference type="OrthoDB" id="250802at2759"/>
<dbReference type="InterPro" id="IPR028987">
    <property type="entry name" value="ATP_synth_B-like_membr_sf"/>
</dbReference>
<gene>
    <name evidence="7" type="ORF">AYI68_g1865</name>
</gene>
<comment type="function">
    <text evidence="5">Subunit of the V1 complex of vacuolar(H+)-ATPase (V-ATPase), a multisubunit enzyme composed of a peripheral complex (V1) that hydrolyzes ATP and a membrane integral complex (V0) that translocates protons. V-ATPase is responsible for acidifying and maintaining the pH of intracellular compartments and in some cell types, is targeted to the plasma membrane, where it is responsible for acidifying the extracellular environment.</text>
</comment>
<feature type="coiled-coil region" evidence="6">
    <location>
        <begin position="30"/>
        <end position="78"/>
    </location>
</feature>
<comment type="similarity">
    <text evidence="1 5">Belongs to the V-ATPase G subunit family.</text>
</comment>
<protein>
    <recommendedName>
        <fullName evidence="5">V-type proton ATPase subunit G</fullName>
    </recommendedName>
</protein>
<keyword evidence="4 5" id="KW-0406">Ion transport</keyword>
<dbReference type="NCBIfam" id="TIGR01147">
    <property type="entry name" value="V_ATP_synt_G"/>
    <property type="match status" value="1"/>
</dbReference>
<dbReference type="SUPFAM" id="SSF81573">
    <property type="entry name" value="F1F0 ATP synthase subunit B, membrane domain"/>
    <property type="match status" value="1"/>
</dbReference>
<dbReference type="Proteomes" id="UP000187455">
    <property type="component" value="Unassembled WGS sequence"/>
</dbReference>
<keyword evidence="8" id="KW-1185">Reference proteome</keyword>
<dbReference type="AlphaFoldDB" id="A0A1R0H4F5"/>
<evidence type="ECO:0000256" key="3">
    <source>
        <dbReference type="ARBA" id="ARBA00022781"/>
    </source>
</evidence>
<evidence type="ECO:0000313" key="7">
    <source>
        <dbReference type="EMBL" id="OLY83983.1"/>
    </source>
</evidence>
<keyword evidence="6" id="KW-0175">Coiled coil</keyword>
<dbReference type="PANTHER" id="PTHR12713">
    <property type="entry name" value="VACUOLAR ATP SYNTHASE SUBUNIT G"/>
    <property type="match status" value="1"/>
</dbReference>
<dbReference type="Pfam" id="PF03179">
    <property type="entry name" value="V-ATPase_G"/>
    <property type="match status" value="1"/>
</dbReference>
<evidence type="ECO:0000256" key="5">
    <source>
        <dbReference type="RuleBase" id="RU364019"/>
    </source>
</evidence>
<dbReference type="InterPro" id="IPR005124">
    <property type="entry name" value="V-ATPase_G"/>
</dbReference>
<evidence type="ECO:0000313" key="8">
    <source>
        <dbReference type="Proteomes" id="UP000187455"/>
    </source>
</evidence>
<evidence type="ECO:0000256" key="1">
    <source>
        <dbReference type="ARBA" id="ARBA00010066"/>
    </source>
</evidence>